<dbReference type="InterPro" id="IPR009057">
    <property type="entry name" value="Homeodomain-like_sf"/>
</dbReference>
<evidence type="ECO:0000313" key="6">
    <source>
        <dbReference type="Proteomes" id="UP000294257"/>
    </source>
</evidence>
<name>A0A4V2ETF7_9PSEU</name>
<evidence type="ECO:0000259" key="4">
    <source>
        <dbReference type="PROSITE" id="PS01124"/>
    </source>
</evidence>
<accession>A0A4V2ETF7</accession>
<dbReference type="Gene3D" id="1.10.10.60">
    <property type="entry name" value="Homeodomain-like"/>
    <property type="match status" value="1"/>
</dbReference>
<dbReference type="Pfam" id="PF12833">
    <property type="entry name" value="HTH_18"/>
    <property type="match status" value="1"/>
</dbReference>
<sequence length="282" mass="30025">MTRLVDLRRGGSPTSRWSAAMGEPRADLRHVVRSYGEYDEFSTGAVARREIPAPDAVLVIEFAGPLIATGAVDEGTSRVAAFLGSPARGPALTWHDGWQHCVEIRLSLLGVYRLFGPVRELAGRIAPLDALWGRAGDELTERLADADGWTRRFDILDDVFAAAVAGGPEPDAEVAHALARIDGTAGAVPIGELVTETGWSRGRLAERFRAQTGLTPKGAAGLVRFHHAVTAMSTGRPLADTALASGYYDQAHFTREFRAFAGCAPGAWLRSRLDGLVGAGIG</sequence>
<evidence type="ECO:0000256" key="3">
    <source>
        <dbReference type="ARBA" id="ARBA00023163"/>
    </source>
</evidence>
<dbReference type="EMBL" id="SGWQ01000003">
    <property type="protein sequence ID" value="RZS40913.1"/>
    <property type="molecule type" value="Genomic_DNA"/>
</dbReference>
<dbReference type="PANTHER" id="PTHR46796:SF15">
    <property type="entry name" value="BLL1074 PROTEIN"/>
    <property type="match status" value="1"/>
</dbReference>
<protein>
    <submittedName>
        <fullName evidence="5">Helix-turn-helix protein</fullName>
    </submittedName>
</protein>
<evidence type="ECO:0000256" key="2">
    <source>
        <dbReference type="ARBA" id="ARBA00023125"/>
    </source>
</evidence>
<evidence type="ECO:0000256" key="1">
    <source>
        <dbReference type="ARBA" id="ARBA00023015"/>
    </source>
</evidence>
<dbReference type="PROSITE" id="PS01124">
    <property type="entry name" value="HTH_ARAC_FAMILY_2"/>
    <property type="match status" value="1"/>
</dbReference>
<dbReference type="PANTHER" id="PTHR46796">
    <property type="entry name" value="HTH-TYPE TRANSCRIPTIONAL ACTIVATOR RHAS-RELATED"/>
    <property type="match status" value="1"/>
</dbReference>
<keyword evidence="1" id="KW-0805">Transcription regulation</keyword>
<dbReference type="Proteomes" id="UP000294257">
    <property type="component" value="Unassembled WGS sequence"/>
</dbReference>
<feature type="domain" description="HTH araC/xylS-type" evidence="4">
    <location>
        <begin position="190"/>
        <end position="271"/>
    </location>
</feature>
<dbReference type="GO" id="GO:0043565">
    <property type="term" value="F:sequence-specific DNA binding"/>
    <property type="evidence" value="ECO:0007669"/>
    <property type="project" value="InterPro"/>
</dbReference>
<dbReference type="InterPro" id="IPR018060">
    <property type="entry name" value="HTH_AraC"/>
</dbReference>
<dbReference type="SUPFAM" id="SSF46689">
    <property type="entry name" value="Homeodomain-like"/>
    <property type="match status" value="1"/>
</dbReference>
<dbReference type="SMART" id="SM00342">
    <property type="entry name" value="HTH_ARAC"/>
    <property type="match status" value="1"/>
</dbReference>
<keyword evidence="2" id="KW-0238">DNA-binding</keyword>
<proteinExistence type="predicted"/>
<organism evidence="5 6">
    <name type="scientific">Herbihabitans rhizosphaerae</name>
    <dbReference type="NCBI Taxonomy" id="1872711"/>
    <lineage>
        <taxon>Bacteria</taxon>
        <taxon>Bacillati</taxon>
        <taxon>Actinomycetota</taxon>
        <taxon>Actinomycetes</taxon>
        <taxon>Pseudonocardiales</taxon>
        <taxon>Pseudonocardiaceae</taxon>
        <taxon>Herbihabitans</taxon>
    </lineage>
</organism>
<dbReference type="GO" id="GO:0003700">
    <property type="term" value="F:DNA-binding transcription factor activity"/>
    <property type="evidence" value="ECO:0007669"/>
    <property type="project" value="InterPro"/>
</dbReference>
<keyword evidence="3" id="KW-0804">Transcription</keyword>
<dbReference type="InterPro" id="IPR050204">
    <property type="entry name" value="AraC_XylS_family_regulators"/>
</dbReference>
<comment type="caution">
    <text evidence="5">The sequence shown here is derived from an EMBL/GenBank/DDBJ whole genome shotgun (WGS) entry which is preliminary data.</text>
</comment>
<keyword evidence="6" id="KW-1185">Reference proteome</keyword>
<dbReference type="OrthoDB" id="2559672at2"/>
<evidence type="ECO:0000313" key="5">
    <source>
        <dbReference type="EMBL" id="RZS40913.1"/>
    </source>
</evidence>
<dbReference type="RefSeq" id="WP_130343900.1">
    <property type="nucleotide sequence ID" value="NZ_SGWQ01000003.1"/>
</dbReference>
<dbReference type="AlphaFoldDB" id="A0A4V2ETF7"/>
<gene>
    <name evidence="5" type="ORF">EV193_103228</name>
</gene>
<reference evidence="5 6" key="1">
    <citation type="submission" date="2019-02" db="EMBL/GenBank/DDBJ databases">
        <title>Genomic Encyclopedia of Type Strains, Phase IV (KMG-IV): sequencing the most valuable type-strain genomes for metagenomic binning, comparative biology and taxonomic classification.</title>
        <authorList>
            <person name="Goeker M."/>
        </authorList>
    </citation>
    <scope>NUCLEOTIDE SEQUENCE [LARGE SCALE GENOMIC DNA]</scope>
    <source>
        <strain evidence="5 6">DSM 101727</strain>
    </source>
</reference>